<dbReference type="InterPro" id="IPR005225">
    <property type="entry name" value="Small_GTP-bd"/>
</dbReference>
<evidence type="ECO:0000256" key="1">
    <source>
        <dbReference type="ARBA" id="ARBA00022741"/>
    </source>
</evidence>
<keyword evidence="2" id="KW-0342">GTP-binding</keyword>
<keyword evidence="4" id="KW-1185">Reference proteome</keyword>
<dbReference type="EMBL" id="JAFFGZ010000004">
    <property type="protein sequence ID" value="KAK4645864.1"/>
    <property type="molecule type" value="Genomic_DNA"/>
</dbReference>
<dbReference type="PROSITE" id="PS51421">
    <property type="entry name" value="RAS"/>
    <property type="match status" value="1"/>
</dbReference>
<evidence type="ECO:0000313" key="3">
    <source>
        <dbReference type="EMBL" id="KAK4645864.1"/>
    </source>
</evidence>
<dbReference type="NCBIfam" id="TIGR00231">
    <property type="entry name" value="small_GTP"/>
    <property type="match status" value="1"/>
</dbReference>
<dbReference type="PROSITE" id="PS51419">
    <property type="entry name" value="RAB"/>
    <property type="match status" value="1"/>
</dbReference>
<gene>
    <name evidence="3" type="ORF">QC761_205320</name>
</gene>
<dbReference type="RefSeq" id="XP_062734840.1">
    <property type="nucleotide sequence ID" value="XM_062876259.1"/>
</dbReference>
<evidence type="ECO:0008006" key="5">
    <source>
        <dbReference type="Google" id="ProtNLM"/>
    </source>
</evidence>
<reference evidence="3 4" key="1">
    <citation type="journal article" date="2023" name="bioRxiv">
        <title>High-quality genome assemblies of four members of thePodospora anserinaspecies complex.</title>
        <authorList>
            <person name="Ament-Velasquez S.L."/>
            <person name="Vogan A.A."/>
            <person name="Wallerman O."/>
            <person name="Hartmann F."/>
            <person name="Gautier V."/>
            <person name="Silar P."/>
            <person name="Giraud T."/>
            <person name="Johannesson H."/>
        </authorList>
    </citation>
    <scope>NUCLEOTIDE SEQUENCE [LARGE SCALE GENOMIC DNA]</scope>
    <source>
        <strain evidence="3 4">CBS 112042</strain>
    </source>
</reference>
<dbReference type="SMART" id="SM00173">
    <property type="entry name" value="RAS"/>
    <property type="match status" value="1"/>
</dbReference>
<sequence>MASDDTLPTLKVLLIGPSGAGKSALLTRYCDDEFDPETSAATIGIDFKIKVLNVRGKPYRLTLFDTAGQERFRTLSTSFYRGAHGVLLVYDISTRASFLSMERWFNEAEANTVEGVALYLVGAKLDKADAREVTTEEGQALAEAHGAKFCEASAKTRENVRLAFVDIVDRIVQTPGLIQNARLGRAAGAVALGNGGSSGSGGGDGYGAYLPGGCSC</sequence>
<dbReference type="Proteomes" id="UP001322138">
    <property type="component" value="Unassembled WGS sequence"/>
</dbReference>
<dbReference type="PRINTS" id="PR00449">
    <property type="entry name" value="RASTRNSFRMNG"/>
</dbReference>
<accession>A0ABR0FS47</accession>
<dbReference type="SMART" id="SM00175">
    <property type="entry name" value="RAB"/>
    <property type="match status" value="1"/>
</dbReference>
<dbReference type="PROSITE" id="PS51420">
    <property type="entry name" value="RHO"/>
    <property type="match status" value="1"/>
</dbReference>
<protein>
    <recommendedName>
        <fullName evidence="5">Ras-related protein Rab-18</fullName>
    </recommendedName>
</protein>
<dbReference type="SMART" id="SM00174">
    <property type="entry name" value="RHO"/>
    <property type="match status" value="1"/>
</dbReference>
<dbReference type="InterPro" id="IPR027417">
    <property type="entry name" value="P-loop_NTPase"/>
</dbReference>
<dbReference type="PANTHER" id="PTHR47977">
    <property type="entry name" value="RAS-RELATED PROTEIN RAB"/>
    <property type="match status" value="1"/>
</dbReference>
<dbReference type="InterPro" id="IPR050227">
    <property type="entry name" value="Rab"/>
</dbReference>
<name>A0ABR0FS47_9PEZI</name>
<keyword evidence="1" id="KW-0547">Nucleotide-binding</keyword>
<comment type="caution">
    <text evidence="3">The sequence shown here is derived from an EMBL/GenBank/DDBJ whole genome shotgun (WGS) entry which is preliminary data.</text>
</comment>
<proteinExistence type="predicted"/>
<evidence type="ECO:0000313" key="4">
    <source>
        <dbReference type="Proteomes" id="UP001322138"/>
    </source>
</evidence>
<evidence type="ECO:0000256" key="2">
    <source>
        <dbReference type="ARBA" id="ARBA00023134"/>
    </source>
</evidence>
<dbReference type="InterPro" id="IPR001806">
    <property type="entry name" value="Small_GTPase"/>
</dbReference>
<organism evidence="3 4">
    <name type="scientific">Podospora bellae-mahoneyi</name>
    <dbReference type="NCBI Taxonomy" id="2093777"/>
    <lineage>
        <taxon>Eukaryota</taxon>
        <taxon>Fungi</taxon>
        <taxon>Dikarya</taxon>
        <taxon>Ascomycota</taxon>
        <taxon>Pezizomycotina</taxon>
        <taxon>Sordariomycetes</taxon>
        <taxon>Sordariomycetidae</taxon>
        <taxon>Sordariales</taxon>
        <taxon>Podosporaceae</taxon>
        <taxon>Podospora</taxon>
    </lineage>
</organism>
<dbReference type="GeneID" id="87895741"/>
<dbReference type="Gene3D" id="3.40.50.300">
    <property type="entry name" value="P-loop containing nucleotide triphosphate hydrolases"/>
    <property type="match status" value="1"/>
</dbReference>
<dbReference type="Pfam" id="PF00071">
    <property type="entry name" value="Ras"/>
    <property type="match status" value="1"/>
</dbReference>
<dbReference type="CDD" id="cd00154">
    <property type="entry name" value="Rab"/>
    <property type="match status" value="1"/>
</dbReference>
<dbReference type="SUPFAM" id="SSF52540">
    <property type="entry name" value="P-loop containing nucleoside triphosphate hydrolases"/>
    <property type="match status" value="1"/>
</dbReference>